<keyword evidence="3" id="KW-0285">Flavoprotein</keyword>
<dbReference type="Proteomes" id="UP000270021">
    <property type="component" value="Chromosome"/>
</dbReference>
<dbReference type="RefSeq" id="WP_126039463.1">
    <property type="nucleotide sequence ID" value="NZ_CP034438.1"/>
</dbReference>
<dbReference type="SUPFAM" id="SSF56176">
    <property type="entry name" value="FAD-binding/transporter-associated domain-like"/>
    <property type="match status" value="1"/>
</dbReference>
<keyword evidence="5" id="KW-0560">Oxidoreductase</keyword>
<reference evidence="7 8" key="1">
    <citation type="submission" date="2018-12" db="EMBL/GenBank/DDBJ databases">
        <title>Complete genome sequence of Flaviflexus salsibiostraticola KCTC 33148.</title>
        <authorList>
            <person name="Bae J.-W."/>
        </authorList>
    </citation>
    <scope>NUCLEOTIDE SEQUENCE [LARGE SCALE GENOMIC DNA]</scope>
    <source>
        <strain evidence="7 8">KCTC 33148</strain>
    </source>
</reference>
<dbReference type="InterPro" id="IPR016166">
    <property type="entry name" value="FAD-bd_PCMH"/>
</dbReference>
<dbReference type="Gene3D" id="3.30.465.10">
    <property type="match status" value="1"/>
</dbReference>
<evidence type="ECO:0000256" key="4">
    <source>
        <dbReference type="ARBA" id="ARBA00022827"/>
    </source>
</evidence>
<accession>A0A3S8Z7K8</accession>
<dbReference type="PROSITE" id="PS51387">
    <property type="entry name" value="FAD_PCMH"/>
    <property type="match status" value="1"/>
</dbReference>
<comment type="similarity">
    <text evidence="2">Belongs to the oxygen-dependent FAD-linked oxidoreductase family.</text>
</comment>
<dbReference type="InterPro" id="IPR036318">
    <property type="entry name" value="FAD-bd_PCMH-like_sf"/>
</dbReference>
<dbReference type="OrthoDB" id="9775082at2"/>
<dbReference type="PANTHER" id="PTHR42973">
    <property type="entry name" value="BINDING OXIDOREDUCTASE, PUTATIVE (AFU_ORTHOLOGUE AFUA_1G17690)-RELATED"/>
    <property type="match status" value="1"/>
</dbReference>
<dbReference type="GO" id="GO:0071949">
    <property type="term" value="F:FAD binding"/>
    <property type="evidence" value="ECO:0007669"/>
    <property type="project" value="InterPro"/>
</dbReference>
<sequence>MKATRPVTTQASVLRPGESGYEELCAGWNLAWTQRPAVVIGVETESDVVAAIRLAADEDLAVAVQNTGHGIAVPADGDTALIVISHRDDVTIDPRARTATVGGGASWQPVLTAAQHHGLSPLLGSAPHVGVVGNTLGGGFGWLARRYGLAVDSVRALRVALADGRIVTTSPTEEAELYWAMCGSGGSSLGVVTEITLDLTPVATVVAGNLFFPLEDAHALFEHYLDWTASAPEELTSAFNITAFPPLEIVPEQLRGQTFAIVRGCWCGDPREGDRLLDHWRSWRTPLMDTWGPMEFSRSAEISMDPIDPLPAASSGKWLTEINTSVLEAMLETVTGPMLFAETRHAGAAVSRPNPSVSFSARHGERMLEFVGLITGPGADEEIDHRMEDAWARLGASLAPLPGYLNFAEGHEKAQAAHGAFDRPTAQRLAAVKRRNDPENVFRHGIPFAELGRD</sequence>
<organism evidence="7 8">
    <name type="scientific">Flaviflexus salsibiostraticola</name>
    <dbReference type="NCBI Taxonomy" id="1282737"/>
    <lineage>
        <taxon>Bacteria</taxon>
        <taxon>Bacillati</taxon>
        <taxon>Actinomycetota</taxon>
        <taxon>Actinomycetes</taxon>
        <taxon>Actinomycetales</taxon>
        <taxon>Actinomycetaceae</taxon>
        <taxon>Flaviflexus</taxon>
    </lineage>
</organism>
<evidence type="ECO:0000313" key="8">
    <source>
        <dbReference type="Proteomes" id="UP000270021"/>
    </source>
</evidence>
<proteinExistence type="inferred from homology"/>
<dbReference type="KEGG" id="fsl:EJO69_03875"/>
<evidence type="ECO:0000256" key="1">
    <source>
        <dbReference type="ARBA" id="ARBA00001974"/>
    </source>
</evidence>
<feature type="domain" description="FAD-binding PCMH-type" evidence="6">
    <location>
        <begin position="32"/>
        <end position="202"/>
    </location>
</feature>
<dbReference type="InterPro" id="IPR016169">
    <property type="entry name" value="FAD-bd_PCMH_sub2"/>
</dbReference>
<evidence type="ECO:0000259" key="6">
    <source>
        <dbReference type="PROSITE" id="PS51387"/>
    </source>
</evidence>
<keyword evidence="4" id="KW-0274">FAD</keyword>
<dbReference type="Gene3D" id="3.40.462.20">
    <property type="match status" value="1"/>
</dbReference>
<protein>
    <submittedName>
        <fullName evidence="7">FAD-binding oxidoreductase</fullName>
    </submittedName>
</protein>
<dbReference type="Gene3D" id="3.30.43.10">
    <property type="entry name" value="Uridine Diphospho-n-acetylenolpyruvylglucosamine Reductase, domain 2"/>
    <property type="match status" value="1"/>
</dbReference>
<dbReference type="EMBL" id="CP034438">
    <property type="protein sequence ID" value="AZN29542.1"/>
    <property type="molecule type" value="Genomic_DNA"/>
</dbReference>
<evidence type="ECO:0000256" key="5">
    <source>
        <dbReference type="ARBA" id="ARBA00023002"/>
    </source>
</evidence>
<evidence type="ECO:0000256" key="2">
    <source>
        <dbReference type="ARBA" id="ARBA00005466"/>
    </source>
</evidence>
<dbReference type="AlphaFoldDB" id="A0A3S8Z7K8"/>
<keyword evidence="8" id="KW-1185">Reference proteome</keyword>
<evidence type="ECO:0000256" key="3">
    <source>
        <dbReference type="ARBA" id="ARBA00022630"/>
    </source>
</evidence>
<dbReference type="Pfam" id="PF08031">
    <property type="entry name" value="BBE"/>
    <property type="match status" value="1"/>
</dbReference>
<dbReference type="InterPro" id="IPR012951">
    <property type="entry name" value="BBE"/>
</dbReference>
<name>A0A3S8Z7K8_9ACTO</name>
<comment type="cofactor">
    <cofactor evidence="1">
        <name>FAD</name>
        <dbReference type="ChEBI" id="CHEBI:57692"/>
    </cofactor>
</comment>
<gene>
    <name evidence="7" type="ORF">EJO69_03875</name>
</gene>
<evidence type="ECO:0000313" key="7">
    <source>
        <dbReference type="EMBL" id="AZN29542.1"/>
    </source>
</evidence>
<dbReference type="Pfam" id="PF01565">
    <property type="entry name" value="FAD_binding_4"/>
    <property type="match status" value="1"/>
</dbReference>
<dbReference type="GO" id="GO:0016491">
    <property type="term" value="F:oxidoreductase activity"/>
    <property type="evidence" value="ECO:0007669"/>
    <property type="project" value="UniProtKB-KW"/>
</dbReference>
<dbReference type="InterPro" id="IPR006094">
    <property type="entry name" value="Oxid_FAD_bind_N"/>
</dbReference>
<dbReference type="InterPro" id="IPR016167">
    <property type="entry name" value="FAD-bd_PCMH_sub1"/>
</dbReference>
<dbReference type="PANTHER" id="PTHR42973:SF39">
    <property type="entry name" value="FAD-BINDING PCMH-TYPE DOMAIN-CONTAINING PROTEIN"/>
    <property type="match status" value="1"/>
</dbReference>
<dbReference type="InterPro" id="IPR050416">
    <property type="entry name" value="FAD-linked_Oxidoreductase"/>
</dbReference>